<evidence type="ECO:0000313" key="3">
    <source>
        <dbReference type="Proteomes" id="UP001614391"/>
    </source>
</evidence>
<accession>A0ABW8CP17</accession>
<keyword evidence="3" id="KW-1185">Reference proteome</keyword>
<dbReference type="InterPro" id="IPR016181">
    <property type="entry name" value="Acyl_CoA_acyltransferase"/>
</dbReference>
<dbReference type="Pfam" id="PF13673">
    <property type="entry name" value="Acetyltransf_10"/>
    <property type="match status" value="1"/>
</dbReference>
<dbReference type="EC" id="2.3.-.-" evidence="2"/>
<dbReference type="GO" id="GO:0016746">
    <property type="term" value="F:acyltransferase activity"/>
    <property type="evidence" value="ECO:0007669"/>
    <property type="project" value="UniProtKB-KW"/>
</dbReference>
<dbReference type="EMBL" id="JBITYT010000002">
    <property type="protein sequence ID" value="MFI9118591.1"/>
    <property type="molecule type" value="Genomic_DNA"/>
</dbReference>
<dbReference type="Gene3D" id="3.40.630.30">
    <property type="match status" value="1"/>
</dbReference>
<protein>
    <submittedName>
        <fullName evidence="2">GNAT family N-acetyltransferase</fullName>
        <ecNumber evidence="2">2.3.-.-</ecNumber>
    </submittedName>
</protein>
<keyword evidence="2" id="KW-0012">Acyltransferase</keyword>
<dbReference type="PROSITE" id="PS51186">
    <property type="entry name" value="GNAT"/>
    <property type="match status" value="1"/>
</dbReference>
<keyword evidence="2" id="KW-0808">Transferase</keyword>
<name>A0ABW8CP17_STRBI</name>
<evidence type="ECO:0000259" key="1">
    <source>
        <dbReference type="PROSITE" id="PS51186"/>
    </source>
</evidence>
<reference evidence="2 3" key="1">
    <citation type="submission" date="2024-10" db="EMBL/GenBank/DDBJ databases">
        <title>The Natural Products Discovery Center: Release of the First 8490 Sequenced Strains for Exploring Actinobacteria Biosynthetic Diversity.</title>
        <authorList>
            <person name="Kalkreuter E."/>
            <person name="Kautsar S.A."/>
            <person name="Yang D."/>
            <person name="Bader C.D."/>
            <person name="Teijaro C.N."/>
            <person name="Fluegel L."/>
            <person name="Davis C.M."/>
            <person name="Simpson J.R."/>
            <person name="Lauterbach L."/>
            <person name="Steele A.D."/>
            <person name="Gui C."/>
            <person name="Meng S."/>
            <person name="Li G."/>
            <person name="Viehrig K."/>
            <person name="Ye F."/>
            <person name="Su P."/>
            <person name="Kiefer A.F."/>
            <person name="Nichols A."/>
            <person name="Cepeda A.J."/>
            <person name="Yan W."/>
            <person name="Fan B."/>
            <person name="Jiang Y."/>
            <person name="Adhikari A."/>
            <person name="Zheng C.-J."/>
            <person name="Schuster L."/>
            <person name="Cowan T.M."/>
            <person name="Smanski M.J."/>
            <person name="Chevrette M.G."/>
            <person name="De Carvalho L.P.S."/>
            <person name="Shen B."/>
        </authorList>
    </citation>
    <scope>NUCLEOTIDE SEQUENCE [LARGE SCALE GENOMIC DNA]</scope>
    <source>
        <strain evidence="2 3">NPDC053346</strain>
    </source>
</reference>
<organism evidence="2 3">
    <name type="scientific">Streptomyces bikiniensis</name>
    <dbReference type="NCBI Taxonomy" id="1896"/>
    <lineage>
        <taxon>Bacteria</taxon>
        <taxon>Bacillati</taxon>
        <taxon>Actinomycetota</taxon>
        <taxon>Actinomycetes</taxon>
        <taxon>Kitasatosporales</taxon>
        <taxon>Streptomycetaceae</taxon>
        <taxon>Streptomyces</taxon>
    </lineage>
</organism>
<dbReference type="InterPro" id="IPR000182">
    <property type="entry name" value="GNAT_dom"/>
</dbReference>
<dbReference type="CDD" id="cd04301">
    <property type="entry name" value="NAT_SF"/>
    <property type="match status" value="1"/>
</dbReference>
<comment type="caution">
    <text evidence="2">The sequence shown here is derived from an EMBL/GenBank/DDBJ whole genome shotgun (WGS) entry which is preliminary data.</text>
</comment>
<dbReference type="Proteomes" id="UP001614391">
    <property type="component" value="Unassembled WGS sequence"/>
</dbReference>
<feature type="domain" description="N-acetyltransferase" evidence="1">
    <location>
        <begin position="4"/>
        <end position="164"/>
    </location>
</feature>
<dbReference type="RefSeq" id="WP_399610744.1">
    <property type="nucleotide sequence ID" value="NZ_JBITYT010000002.1"/>
</dbReference>
<dbReference type="SUPFAM" id="SSF55729">
    <property type="entry name" value="Acyl-CoA N-acyltransferases (Nat)"/>
    <property type="match status" value="1"/>
</dbReference>
<gene>
    <name evidence="2" type="ORF">ACIGW0_04140</name>
</gene>
<evidence type="ECO:0000313" key="2">
    <source>
        <dbReference type="EMBL" id="MFI9118591.1"/>
    </source>
</evidence>
<proteinExistence type="predicted"/>
<sequence length="164" mass="17168">MSDITIRRATADDSRRLTRLVRGSRAYRGDYAAMVEGYQVGGPYIEHHPVFVAADGGGDGKVLGFYALLVDGAGVGVGAGGRTGGEAELDLAFVADEAQGLGIGRLLMEHMAGQARAAGAGSVKVVAHPPSEEFYLRTGAVRTGTVPPSGSVHWERPELRYDVA</sequence>